<keyword evidence="2" id="KW-1185">Reference proteome</keyword>
<reference evidence="2" key="1">
    <citation type="journal article" date="2014" name="Stand. Genomic Sci.">
        <title>Genome sequence of the exopolysaccharide-producing Salipiger mucosus type strain (DSM 16094(T)), a moderately halophilic member of the Roseobacter clade.</title>
        <authorList>
            <person name="Riedel T."/>
            <person name="Spring S."/>
            <person name="Fiebig A."/>
            <person name="Petersen J."/>
            <person name="Kyrpides N.C."/>
            <person name="Goker M."/>
            <person name="Klenk H.P."/>
        </authorList>
    </citation>
    <scope>NUCLEOTIDE SEQUENCE [LARGE SCALE GENOMIC DNA]</scope>
    <source>
        <strain evidence="2">DSM 16094</strain>
    </source>
</reference>
<dbReference type="NCBIfam" id="NF047331">
    <property type="entry name" value="phage_HTJ"/>
    <property type="match status" value="1"/>
</dbReference>
<dbReference type="OrthoDB" id="8457063at2"/>
<protein>
    <submittedName>
        <fullName evidence="1">Uncharacterized protein</fullName>
    </submittedName>
</protein>
<dbReference type="AlphaFoldDB" id="S9QFK9"/>
<evidence type="ECO:0000313" key="2">
    <source>
        <dbReference type="Proteomes" id="UP000015347"/>
    </source>
</evidence>
<proteinExistence type="predicted"/>
<dbReference type="RefSeq" id="WP_020039159.1">
    <property type="nucleotide sequence ID" value="NZ_KE557280.1"/>
</dbReference>
<gene>
    <name evidence="1" type="ORF">Salmuc_03511</name>
</gene>
<sequence>MATVAELTKMRADLHAARMTGAREYQDQNGETVVYKSDSEMARALAALDAEIAAAQSKPPSTILFKTSKGL</sequence>
<dbReference type="STRING" id="1123237.Salmuc_03511"/>
<dbReference type="eggNOG" id="ENOG503329A">
    <property type="taxonomic scope" value="Bacteria"/>
</dbReference>
<organism evidence="1 2">
    <name type="scientific">Salipiger mucosus DSM 16094</name>
    <dbReference type="NCBI Taxonomy" id="1123237"/>
    <lineage>
        <taxon>Bacteria</taxon>
        <taxon>Pseudomonadati</taxon>
        <taxon>Pseudomonadota</taxon>
        <taxon>Alphaproteobacteria</taxon>
        <taxon>Rhodobacterales</taxon>
        <taxon>Roseobacteraceae</taxon>
        <taxon>Salipiger</taxon>
    </lineage>
</organism>
<name>S9QFK9_9RHOB</name>
<evidence type="ECO:0000313" key="1">
    <source>
        <dbReference type="EMBL" id="EPX78403.1"/>
    </source>
</evidence>
<dbReference type="HOGENOM" id="CLU_198253_0_0_5"/>
<dbReference type="Proteomes" id="UP000015347">
    <property type="component" value="Unassembled WGS sequence"/>
</dbReference>
<dbReference type="EMBL" id="APVH01000039">
    <property type="protein sequence ID" value="EPX78403.1"/>
    <property type="molecule type" value="Genomic_DNA"/>
</dbReference>
<accession>S9QFK9</accession>
<comment type="caution">
    <text evidence="1">The sequence shown here is derived from an EMBL/GenBank/DDBJ whole genome shotgun (WGS) entry which is preliminary data.</text>
</comment>